<accession>A0A0L8VBT8</accession>
<dbReference type="STRING" id="1409788.NC99_13640"/>
<comment type="caution">
    <text evidence="1">The sequence shown here is derived from an EMBL/GenBank/DDBJ whole genome shotgun (WGS) entry which is preliminary data.</text>
</comment>
<gene>
    <name evidence="1" type="ORF">NC99_13640</name>
</gene>
<dbReference type="Gene3D" id="1.10.1130.10">
    <property type="entry name" value="Flavocytochrome C3, Chain A"/>
    <property type="match status" value="1"/>
</dbReference>
<protein>
    <submittedName>
        <fullName evidence="1">Uncharacterized protein</fullName>
    </submittedName>
</protein>
<dbReference type="AlphaFoldDB" id="A0A0L8VBT8"/>
<keyword evidence="2" id="KW-1185">Reference proteome</keyword>
<dbReference type="SUPFAM" id="SSF48695">
    <property type="entry name" value="Multiheme cytochromes"/>
    <property type="match status" value="1"/>
</dbReference>
<name>A0A0L8VBT8_9BACT</name>
<proteinExistence type="predicted"/>
<reference evidence="2" key="1">
    <citation type="submission" date="2015-07" db="EMBL/GenBank/DDBJ databases">
        <title>Genome sequencing of Sunxiuqinia dokdonensis strain SK.</title>
        <authorList>
            <person name="Ahn S."/>
            <person name="Kim B.-C."/>
        </authorList>
    </citation>
    <scope>NUCLEOTIDE SEQUENCE [LARGE SCALE GENOMIC DNA]</scope>
    <source>
        <strain evidence="2">SK</strain>
    </source>
</reference>
<dbReference type="RefSeq" id="WP_053180961.1">
    <property type="nucleotide sequence ID" value="NZ_LGIA01000069.1"/>
</dbReference>
<dbReference type="EMBL" id="LGIA01000069">
    <property type="protein sequence ID" value="KOH45813.1"/>
    <property type="molecule type" value="Genomic_DNA"/>
</dbReference>
<dbReference type="InterPro" id="IPR036280">
    <property type="entry name" value="Multihaem_cyt_sf"/>
</dbReference>
<evidence type="ECO:0000313" key="1">
    <source>
        <dbReference type="EMBL" id="KOH45813.1"/>
    </source>
</evidence>
<dbReference type="Proteomes" id="UP000036958">
    <property type="component" value="Unassembled WGS sequence"/>
</dbReference>
<organism evidence="1 2">
    <name type="scientific">Sunxiuqinia dokdonensis</name>
    <dbReference type="NCBI Taxonomy" id="1409788"/>
    <lineage>
        <taxon>Bacteria</taxon>
        <taxon>Pseudomonadati</taxon>
        <taxon>Bacteroidota</taxon>
        <taxon>Bacteroidia</taxon>
        <taxon>Marinilabiliales</taxon>
        <taxon>Prolixibacteraceae</taxon>
        <taxon>Sunxiuqinia</taxon>
    </lineage>
</organism>
<dbReference type="OrthoDB" id="9777268at2"/>
<evidence type="ECO:0000313" key="2">
    <source>
        <dbReference type="Proteomes" id="UP000036958"/>
    </source>
</evidence>
<sequence length="341" mass="35409">MKLREITKLLFVASLVLFIIPACVKEGPPGIDGADGADGIDGVDGTDGAAGADGSAFCIDCHNTETMDGFEAQWASSGHATGSSLGYAGTRSGCADCHSGVGFVAYLKGGDDVSGSPINCTTCHTHGETPVFEDEAGNAVYFRIDEAVSLIADNTVEVNLEGGSNMCVNCHQSRRAYSDTDSDGNVITSIPNRYGPHYSSQANMLVGTGGREFAGSVAYPESGSTASRHAELGCVSCHMDESNHHFATPAIDACTECHGSATNFDVGGRLTEIAGLLEQLEDLLEAEGAMVDGSLVTGANVSLEVLGAAWNYMHITEDQSAGVHNPAYTKALLQNSIEALQ</sequence>